<feature type="transmembrane region" description="Helical" evidence="6">
    <location>
        <begin position="190"/>
        <end position="209"/>
    </location>
</feature>
<dbReference type="InterPro" id="IPR032816">
    <property type="entry name" value="VTT_dom"/>
</dbReference>
<dbReference type="Pfam" id="PF09335">
    <property type="entry name" value="VTT_dom"/>
    <property type="match status" value="1"/>
</dbReference>
<dbReference type="PANTHER" id="PTHR43220:SF18">
    <property type="entry name" value="TRANSMEMBRANE PROTEIN 41B"/>
    <property type="match status" value="1"/>
</dbReference>
<feature type="domain" description="VTT" evidence="7">
    <location>
        <begin position="86"/>
        <end position="211"/>
    </location>
</feature>
<evidence type="ECO:0000313" key="9">
    <source>
        <dbReference type="Proteomes" id="UP001153678"/>
    </source>
</evidence>
<comment type="similarity">
    <text evidence="5">Belongs to the TMEM41 family.</text>
</comment>
<evidence type="ECO:0000256" key="2">
    <source>
        <dbReference type="ARBA" id="ARBA00022692"/>
    </source>
</evidence>
<reference evidence="8" key="1">
    <citation type="submission" date="2022-08" db="EMBL/GenBank/DDBJ databases">
        <authorList>
            <person name="Kallberg Y."/>
            <person name="Tangrot J."/>
            <person name="Rosling A."/>
        </authorList>
    </citation>
    <scope>NUCLEOTIDE SEQUENCE</scope>
    <source>
        <strain evidence="8">Wild A</strain>
    </source>
</reference>
<dbReference type="AlphaFoldDB" id="A0A9W4WYL5"/>
<dbReference type="GO" id="GO:0005789">
    <property type="term" value="C:endoplasmic reticulum membrane"/>
    <property type="evidence" value="ECO:0007669"/>
    <property type="project" value="TreeGrafter"/>
</dbReference>
<dbReference type="GO" id="GO:0000045">
    <property type="term" value="P:autophagosome assembly"/>
    <property type="evidence" value="ECO:0007669"/>
    <property type="project" value="TreeGrafter"/>
</dbReference>
<dbReference type="OrthoDB" id="3364966at2759"/>
<evidence type="ECO:0000256" key="4">
    <source>
        <dbReference type="ARBA" id="ARBA00023136"/>
    </source>
</evidence>
<keyword evidence="9" id="KW-1185">Reference proteome</keyword>
<organism evidence="8 9">
    <name type="scientific">Funneliformis geosporum</name>
    <dbReference type="NCBI Taxonomy" id="1117311"/>
    <lineage>
        <taxon>Eukaryota</taxon>
        <taxon>Fungi</taxon>
        <taxon>Fungi incertae sedis</taxon>
        <taxon>Mucoromycota</taxon>
        <taxon>Glomeromycotina</taxon>
        <taxon>Glomeromycetes</taxon>
        <taxon>Glomerales</taxon>
        <taxon>Glomeraceae</taxon>
        <taxon>Funneliformis</taxon>
    </lineage>
</organism>
<comment type="subcellular location">
    <subcellularLocation>
        <location evidence="1">Membrane</location>
        <topology evidence="1">Multi-pass membrane protein</topology>
    </subcellularLocation>
</comment>
<keyword evidence="3 6" id="KW-1133">Transmembrane helix</keyword>
<feature type="transmembrane region" description="Helical" evidence="6">
    <location>
        <begin position="159"/>
        <end position="178"/>
    </location>
</feature>
<keyword evidence="4 6" id="KW-0472">Membrane</keyword>
<evidence type="ECO:0000259" key="7">
    <source>
        <dbReference type="Pfam" id="PF09335"/>
    </source>
</evidence>
<sequence length="265" mass="29853">MTFSKTKTSILISIISLTIIFIISAGVLYFILDTYLPKEGKDVLKFPRTLQDVRLIHESLTGHGNDDIYIVICYIATYIFLQSFAVPGSVMLSVLGGTLWGSWKALVLVSFVSKEKCTGTGATISYLLSYYLGQPVTQNYLAERMERWNVQLNAHRKGLFSYIIFLRIAPFLPNWFINIASPHLGVDIRVFYWATFIGVAPLSFIHVQAGETIHVLSESDEFSFLTTQNIVAMSLIAITALIPVLLRKKFESQEKTKLVDPKKTE</sequence>
<dbReference type="Proteomes" id="UP001153678">
    <property type="component" value="Unassembled WGS sequence"/>
</dbReference>
<evidence type="ECO:0000256" key="1">
    <source>
        <dbReference type="ARBA" id="ARBA00004141"/>
    </source>
</evidence>
<evidence type="ECO:0000256" key="5">
    <source>
        <dbReference type="ARBA" id="ARBA00025797"/>
    </source>
</evidence>
<dbReference type="EMBL" id="CAMKVN010001043">
    <property type="protein sequence ID" value="CAI2173280.1"/>
    <property type="molecule type" value="Genomic_DNA"/>
</dbReference>
<keyword evidence="2 6" id="KW-0812">Transmembrane</keyword>
<feature type="transmembrane region" description="Helical" evidence="6">
    <location>
        <begin position="12"/>
        <end position="32"/>
    </location>
</feature>
<feature type="transmembrane region" description="Helical" evidence="6">
    <location>
        <begin position="68"/>
        <end position="85"/>
    </location>
</feature>
<dbReference type="PANTHER" id="PTHR43220">
    <property type="match status" value="1"/>
</dbReference>
<gene>
    <name evidence="8" type="ORF">FWILDA_LOCUS6007</name>
</gene>
<protein>
    <submittedName>
        <fullName evidence="8">16129_t:CDS:1</fullName>
    </submittedName>
</protein>
<dbReference type="InterPro" id="IPR045014">
    <property type="entry name" value="TM41A/B"/>
</dbReference>
<comment type="caution">
    <text evidence="8">The sequence shown here is derived from an EMBL/GenBank/DDBJ whole genome shotgun (WGS) entry which is preliminary data.</text>
</comment>
<name>A0A9W4WYL5_9GLOM</name>
<evidence type="ECO:0000313" key="8">
    <source>
        <dbReference type="EMBL" id="CAI2173280.1"/>
    </source>
</evidence>
<evidence type="ECO:0000256" key="6">
    <source>
        <dbReference type="SAM" id="Phobius"/>
    </source>
</evidence>
<accession>A0A9W4WYL5</accession>
<evidence type="ECO:0000256" key="3">
    <source>
        <dbReference type="ARBA" id="ARBA00022989"/>
    </source>
</evidence>
<proteinExistence type="inferred from homology"/>
<feature type="transmembrane region" description="Helical" evidence="6">
    <location>
        <begin position="229"/>
        <end position="246"/>
    </location>
</feature>